<evidence type="ECO:0008006" key="4">
    <source>
        <dbReference type="Google" id="ProtNLM"/>
    </source>
</evidence>
<sequence length="178" mass="19472">MSRRALTMAGGCLAAAWPLIVLFLHEDVGNWPLLAIGIALLAWRLPGSLRVVFPLAVVLLGLGLVGRAEWGVRAYPVAVNAGMLMLFAASLMHGPPIVERLARLRTPTLPPHAIRYTRRVTQAWCLFFMINGGIAAGTVFAGDLAWWSLYNGAISYLLMAAMFAGEWVIRRYRIGKSV</sequence>
<feature type="transmembrane region" description="Helical" evidence="1">
    <location>
        <begin position="123"/>
        <end position="141"/>
    </location>
</feature>
<comment type="caution">
    <text evidence="2">The sequence shown here is derived from an EMBL/GenBank/DDBJ whole genome shotgun (WGS) entry which is preliminary data.</text>
</comment>
<keyword evidence="1" id="KW-0472">Membrane</keyword>
<evidence type="ECO:0000313" key="2">
    <source>
        <dbReference type="EMBL" id="MFC4417290.1"/>
    </source>
</evidence>
<evidence type="ECO:0000313" key="3">
    <source>
        <dbReference type="Proteomes" id="UP001596015"/>
    </source>
</evidence>
<keyword evidence="3" id="KW-1185">Reference proteome</keyword>
<name>A0ABV8XEH5_9GAMM</name>
<accession>A0ABV8XEH5</accession>
<dbReference type="EMBL" id="JBHSEO010000057">
    <property type="protein sequence ID" value="MFC4417290.1"/>
    <property type="molecule type" value="Genomic_DNA"/>
</dbReference>
<keyword evidence="1" id="KW-0812">Transmembrane</keyword>
<proteinExistence type="predicted"/>
<feature type="transmembrane region" description="Helical" evidence="1">
    <location>
        <begin position="74"/>
        <end position="94"/>
    </location>
</feature>
<organism evidence="2 3">
    <name type="scientific">Chromohalobacter beijerinckii</name>
    <dbReference type="NCBI Taxonomy" id="86179"/>
    <lineage>
        <taxon>Bacteria</taxon>
        <taxon>Pseudomonadati</taxon>
        <taxon>Pseudomonadota</taxon>
        <taxon>Gammaproteobacteria</taxon>
        <taxon>Oceanospirillales</taxon>
        <taxon>Halomonadaceae</taxon>
        <taxon>Chromohalobacter</taxon>
    </lineage>
</organism>
<feature type="transmembrane region" description="Helical" evidence="1">
    <location>
        <begin position="52"/>
        <end position="68"/>
    </location>
</feature>
<feature type="transmembrane region" description="Helical" evidence="1">
    <location>
        <begin position="147"/>
        <end position="169"/>
    </location>
</feature>
<feature type="transmembrane region" description="Helical" evidence="1">
    <location>
        <begin position="28"/>
        <end position="45"/>
    </location>
</feature>
<dbReference type="RefSeq" id="WP_218976015.1">
    <property type="nucleotide sequence ID" value="NZ_JAKGAK010000003.1"/>
</dbReference>
<evidence type="ECO:0000256" key="1">
    <source>
        <dbReference type="SAM" id="Phobius"/>
    </source>
</evidence>
<gene>
    <name evidence="2" type="ORF">ACFO0E_12870</name>
</gene>
<protein>
    <recommendedName>
        <fullName evidence="4">DNA gyrase subunit B</fullName>
    </recommendedName>
</protein>
<reference evidence="3" key="1">
    <citation type="journal article" date="2019" name="Int. J. Syst. Evol. Microbiol.">
        <title>The Global Catalogue of Microorganisms (GCM) 10K type strain sequencing project: providing services to taxonomists for standard genome sequencing and annotation.</title>
        <authorList>
            <consortium name="The Broad Institute Genomics Platform"/>
            <consortium name="The Broad Institute Genome Sequencing Center for Infectious Disease"/>
            <person name="Wu L."/>
            <person name="Ma J."/>
        </authorList>
    </citation>
    <scope>NUCLEOTIDE SEQUENCE [LARGE SCALE GENOMIC DNA]</scope>
    <source>
        <strain evidence="3">CCUG 49679</strain>
    </source>
</reference>
<keyword evidence="1" id="KW-1133">Transmembrane helix</keyword>
<dbReference type="Proteomes" id="UP001596015">
    <property type="component" value="Unassembled WGS sequence"/>
</dbReference>